<name>A0A6P7GFL0_DIAVI</name>
<protein>
    <submittedName>
        <fullName evidence="1">Uncharacterized protein LOC114341837</fullName>
    </submittedName>
</protein>
<dbReference type="AlphaFoldDB" id="A0A6P7GFL0"/>
<reference evidence="1" key="1">
    <citation type="submission" date="2025-08" db="UniProtKB">
        <authorList>
            <consortium name="RefSeq"/>
        </authorList>
    </citation>
    <scope>IDENTIFICATION</scope>
    <source>
        <tissue evidence="1">Whole insect</tissue>
    </source>
</reference>
<proteinExistence type="predicted"/>
<sequence>MSTKKVRIHLELGEENSLEVVKLTTIRLLSDDITYLFPKNLQNLKHHKDLFDTSSTVKMASKALTKVGQYRNITITLNPEIVTLYLDEDCNFVFKNCYLEELVENSTLINTPVSLEKTDKTKVDLIRLIDKLSTKLETKVNRGLDISQIQSQFVLNKFQGKKMVDSG</sequence>
<dbReference type="RefSeq" id="XP_028148449.1">
    <property type="nucleotide sequence ID" value="XM_028292648.1"/>
</dbReference>
<dbReference type="InParanoid" id="A0A6P7GFL0"/>
<accession>A0A6P7GFL0</accession>
<organism evidence="1">
    <name type="scientific">Diabrotica virgifera virgifera</name>
    <name type="common">western corn rootworm</name>
    <dbReference type="NCBI Taxonomy" id="50390"/>
    <lineage>
        <taxon>Eukaryota</taxon>
        <taxon>Metazoa</taxon>
        <taxon>Ecdysozoa</taxon>
        <taxon>Arthropoda</taxon>
        <taxon>Hexapoda</taxon>
        <taxon>Insecta</taxon>
        <taxon>Pterygota</taxon>
        <taxon>Neoptera</taxon>
        <taxon>Endopterygota</taxon>
        <taxon>Coleoptera</taxon>
        <taxon>Polyphaga</taxon>
        <taxon>Cucujiformia</taxon>
        <taxon>Chrysomeloidea</taxon>
        <taxon>Chrysomelidae</taxon>
        <taxon>Galerucinae</taxon>
        <taxon>Diabroticina</taxon>
        <taxon>Diabroticites</taxon>
        <taxon>Diabrotica</taxon>
    </lineage>
</organism>
<gene>
    <name evidence="1" type="primary">LOC114341837</name>
</gene>
<evidence type="ECO:0000313" key="1">
    <source>
        <dbReference type="RefSeq" id="XP_028148449.1"/>
    </source>
</evidence>